<dbReference type="PANTHER" id="PTHR31111">
    <property type="entry name" value="BNAA05G37150D PROTEIN-RELATED"/>
    <property type="match status" value="1"/>
</dbReference>
<dbReference type="SUPFAM" id="SSF53098">
    <property type="entry name" value="Ribonuclease H-like"/>
    <property type="match status" value="1"/>
</dbReference>
<dbReference type="InParanoid" id="A0A1Z5R4S3"/>
<dbReference type="GO" id="GO:0004523">
    <property type="term" value="F:RNA-DNA hybrid ribonuclease activity"/>
    <property type="evidence" value="ECO:0007669"/>
    <property type="project" value="InterPro"/>
</dbReference>
<gene>
    <name evidence="2" type="ORF">SORBI_3008G045450</name>
</gene>
<dbReference type="InterPro" id="IPR017451">
    <property type="entry name" value="F-box-assoc_interact_dom"/>
</dbReference>
<dbReference type="CDD" id="cd06222">
    <property type="entry name" value="RNase_H_like"/>
    <property type="match status" value="1"/>
</dbReference>
<organism evidence="2 3">
    <name type="scientific">Sorghum bicolor</name>
    <name type="common">Sorghum</name>
    <name type="synonym">Sorghum vulgare</name>
    <dbReference type="NCBI Taxonomy" id="4558"/>
    <lineage>
        <taxon>Eukaryota</taxon>
        <taxon>Viridiplantae</taxon>
        <taxon>Streptophyta</taxon>
        <taxon>Embryophyta</taxon>
        <taxon>Tracheophyta</taxon>
        <taxon>Spermatophyta</taxon>
        <taxon>Magnoliopsida</taxon>
        <taxon>Liliopsida</taxon>
        <taxon>Poales</taxon>
        <taxon>Poaceae</taxon>
        <taxon>PACMAD clade</taxon>
        <taxon>Panicoideae</taxon>
        <taxon>Andropogonodae</taxon>
        <taxon>Andropogoneae</taxon>
        <taxon>Sorghinae</taxon>
        <taxon>Sorghum</taxon>
    </lineage>
</organism>
<dbReference type="Pfam" id="PF13456">
    <property type="entry name" value="RVT_3"/>
    <property type="match status" value="1"/>
</dbReference>
<protein>
    <recommendedName>
        <fullName evidence="1">F-box domain-containing protein</fullName>
    </recommendedName>
</protein>
<dbReference type="CDD" id="cd22157">
    <property type="entry name" value="F-box_AtFBW1-like"/>
    <property type="match status" value="1"/>
</dbReference>
<dbReference type="PANTHER" id="PTHR31111:SF133">
    <property type="entry name" value="OS07G0196600 PROTEIN"/>
    <property type="match status" value="1"/>
</dbReference>
<dbReference type="Gene3D" id="3.30.420.10">
    <property type="entry name" value="Ribonuclease H-like superfamily/Ribonuclease H"/>
    <property type="match status" value="1"/>
</dbReference>
<dbReference type="SUPFAM" id="SSF81383">
    <property type="entry name" value="F-box domain"/>
    <property type="match status" value="1"/>
</dbReference>
<proteinExistence type="predicted"/>
<dbReference type="Pfam" id="PF00646">
    <property type="entry name" value="F-box"/>
    <property type="match status" value="1"/>
</dbReference>
<keyword evidence="3" id="KW-1185">Reference proteome</keyword>
<accession>A0A1Z5R4S3</accession>
<name>A0A1Z5R4S3_SORBI</name>
<dbReference type="EMBL" id="CM000767">
    <property type="protein sequence ID" value="OQU78772.1"/>
    <property type="molecule type" value="Genomic_DNA"/>
</dbReference>
<feature type="domain" description="F-box" evidence="1">
    <location>
        <begin position="21"/>
        <end position="66"/>
    </location>
</feature>
<dbReference type="SUPFAM" id="SSF50965">
    <property type="entry name" value="Galactose oxidase, central domain"/>
    <property type="match status" value="1"/>
</dbReference>
<dbReference type="InterPro" id="IPR002156">
    <property type="entry name" value="RNaseH_domain"/>
</dbReference>
<evidence type="ECO:0000313" key="3">
    <source>
        <dbReference type="Proteomes" id="UP000000768"/>
    </source>
</evidence>
<reference evidence="2 3" key="1">
    <citation type="journal article" date="2009" name="Nature">
        <title>The Sorghum bicolor genome and the diversification of grasses.</title>
        <authorList>
            <person name="Paterson A.H."/>
            <person name="Bowers J.E."/>
            <person name="Bruggmann R."/>
            <person name="Dubchak I."/>
            <person name="Grimwood J."/>
            <person name="Gundlach H."/>
            <person name="Haberer G."/>
            <person name="Hellsten U."/>
            <person name="Mitros T."/>
            <person name="Poliakov A."/>
            <person name="Schmutz J."/>
            <person name="Spannagl M."/>
            <person name="Tang H."/>
            <person name="Wang X."/>
            <person name="Wicker T."/>
            <person name="Bharti A.K."/>
            <person name="Chapman J."/>
            <person name="Feltus F.A."/>
            <person name="Gowik U."/>
            <person name="Grigoriev I.V."/>
            <person name="Lyons E."/>
            <person name="Maher C.A."/>
            <person name="Martis M."/>
            <person name="Narechania A."/>
            <person name="Otillar R.P."/>
            <person name="Penning B.W."/>
            <person name="Salamov A.A."/>
            <person name="Wang Y."/>
            <person name="Zhang L."/>
            <person name="Carpita N.C."/>
            <person name="Freeling M."/>
            <person name="Gingle A.R."/>
            <person name="Hash C.T."/>
            <person name="Keller B."/>
            <person name="Klein P."/>
            <person name="Kresovich S."/>
            <person name="McCann M.C."/>
            <person name="Ming R."/>
            <person name="Peterson D.G."/>
            <person name="Mehboob-ur-Rahman"/>
            <person name="Ware D."/>
            <person name="Westhoff P."/>
            <person name="Mayer K.F."/>
            <person name="Messing J."/>
            <person name="Rokhsar D.S."/>
        </authorList>
    </citation>
    <scope>NUCLEOTIDE SEQUENCE [LARGE SCALE GENOMIC DNA]</scope>
    <source>
        <strain evidence="3">cv. BTx623</strain>
    </source>
</reference>
<dbReference type="InterPro" id="IPR036047">
    <property type="entry name" value="F-box-like_dom_sf"/>
</dbReference>
<dbReference type="SMART" id="SM00256">
    <property type="entry name" value="FBOX"/>
    <property type="match status" value="1"/>
</dbReference>
<dbReference type="InterPro" id="IPR001810">
    <property type="entry name" value="F-box_dom"/>
</dbReference>
<dbReference type="AlphaFoldDB" id="A0A1Z5R4S3"/>
<sequence length="634" mass="70919">MASSSEPFAGQGRRVEPVRAATNIGALPLDALYDILLRLPAKELCRLRLVCRSWRALLSDAAFAAAHAARYPEPLILVGYNNDPVLESSGDWKYQGVISVMDLSGHVVKNLRVDGHIMNMSLHLACVKKTGDGSCRLVNPATGAVHHVPRENPAYGYSDRLCPFGQVASTREYKVLRKVSYSLNGNPRVLYEICTIVGRSSAVHGQAQWRMIQDPPCCIDIDWCAKASVVIDGVVYFLSKNCASSAGGGGSEKQDWIVSFDLETERWRPNIRGPQGLIIHNGLVVEKKLSLVNLNGSLVIVHVRYPYMDLWCLLDSDKGHWVRQYSISIKACYRRSLLSFTPLIVLDDGRIVIHINGLGLGMLKIYDPKTNKVSSVVETGLSSAVSVYTGTLLSLEWFLLTSQLSNCQRKPHPRGDNFENGMQERHGMKTDEWCVMCNRVGEDGCHFFFRCKHVKELWRSACPEIWREKLAASNTAMQVVNVILEIRDDSRMKILFLLCNWWHERNSVREGEQRKQPEYLASFSGSMHALEVKNLNKSMQSEGSTRSRQRRWIQAQAGKLKISVDGAFRESDKNGSWGYVIRNDAGGLIQSGSGRQRYAYGPMHMELQACIEGVKAAMVLGISEIILETDATKL</sequence>
<dbReference type="OMA" id="QAQWRMI"/>
<dbReference type="eggNOG" id="ENOG502R423">
    <property type="taxonomic scope" value="Eukaryota"/>
</dbReference>
<evidence type="ECO:0000259" key="1">
    <source>
        <dbReference type="PROSITE" id="PS50181"/>
    </source>
</evidence>
<reference evidence="3" key="2">
    <citation type="journal article" date="2018" name="Plant J.">
        <title>The Sorghum bicolor reference genome: improved assembly, gene annotations, a transcriptome atlas, and signatures of genome organization.</title>
        <authorList>
            <person name="McCormick R.F."/>
            <person name="Truong S.K."/>
            <person name="Sreedasyam A."/>
            <person name="Jenkins J."/>
            <person name="Shu S."/>
            <person name="Sims D."/>
            <person name="Kennedy M."/>
            <person name="Amirebrahimi M."/>
            <person name="Weers B.D."/>
            <person name="McKinley B."/>
            <person name="Mattison A."/>
            <person name="Morishige D.T."/>
            <person name="Grimwood J."/>
            <person name="Schmutz J."/>
            <person name="Mullet J.E."/>
        </authorList>
    </citation>
    <scope>NUCLEOTIDE SEQUENCE [LARGE SCALE GENOMIC DNA]</scope>
    <source>
        <strain evidence="3">cv. BTx623</strain>
    </source>
</reference>
<dbReference type="InterPro" id="IPR012337">
    <property type="entry name" value="RNaseH-like_sf"/>
</dbReference>
<dbReference type="Pfam" id="PF08268">
    <property type="entry name" value="FBA_3"/>
    <property type="match status" value="1"/>
</dbReference>
<dbReference type="InterPro" id="IPR011043">
    <property type="entry name" value="Gal_Oxase/kelch_b-propeller"/>
</dbReference>
<dbReference type="GO" id="GO:0003676">
    <property type="term" value="F:nucleic acid binding"/>
    <property type="evidence" value="ECO:0007669"/>
    <property type="project" value="InterPro"/>
</dbReference>
<dbReference type="InterPro" id="IPR013187">
    <property type="entry name" value="F-box-assoc_dom_typ3"/>
</dbReference>
<dbReference type="InterPro" id="IPR036397">
    <property type="entry name" value="RNaseH_sf"/>
</dbReference>
<dbReference type="InterPro" id="IPR044730">
    <property type="entry name" value="RNase_H-like_dom_plant"/>
</dbReference>
<dbReference type="Proteomes" id="UP000000768">
    <property type="component" value="Chromosome 8"/>
</dbReference>
<dbReference type="Gene3D" id="1.20.1280.50">
    <property type="match status" value="1"/>
</dbReference>
<dbReference type="NCBIfam" id="TIGR01640">
    <property type="entry name" value="F_box_assoc_1"/>
    <property type="match status" value="1"/>
</dbReference>
<dbReference type="Gramene" id="OQU78772">
    <property type="protein sequence ID" value="OQU78772"/>
    <property type="gene ID" value="SORBI_3008G045450"/>
</dbReference>
<evidence type="ECO:0000313" key="2">
    <source>
        <dbReference type="EMBL" id="OQU78772.1"/>
    </source>
</evidence>
<dbReference type="PROSITE" id="PS50181">
    <property type="entry name" value="FBOX"/>
    <property type="match status" value="1"/>
</dbReference>